<organism evidence="2 3">
    <name type="scientific">Bathymodiolus azoricus thioautotrophic gill symbiont</name>
    <dbReference type="NCBI Taxonomy" id="235205"/>
    <lineage>
        <taxon>Bacteria</taxon>
        <taxon>Pseudomonadati</taxon>
        <taxon>Pseudomonadota</taxon>
        <taxon>Gammaproteobacteria</taxon>
        <taxon>sulfur-oxidizing symbionts</taxon>
    </lineage>
</organism>
<name>A0A1H6LQC4_9GAMM</name>
<dbReference type="EMBL" id="CDSC02000310">
    <property type="protein sequence ID" value="SEH90865.1"/>
    <property type="molecule type" value="Genomic_DNA"/>
</dbReference>
<dbReference type="Proteomes" id="UP000198988">
    <property type="component" value="Unassembled WGS sequence"/>
</dbReference>
<reference evidence="3" key="1">
    <citation type="submission" date="2016-06" db="EMBL/GenBank/DDBJ databases">
        <authorList>
            <person name="Petersen J."/>
            <person name="Sayavedra L."/>
        </authorList>
    </citation>
    <scope>NUCLEOTIDE SEQUENCE [LARGE SCALE GENOMIC DNA]</scope>
    <source>
        <strain evidence="3">BazSymA</strain>
    </source>
</reference>
<evidence type="ECO:0000256" key="1">
    <source>
        <dbReference type="SAM" id="Phobius"/>
    </source>
</evidence>
<evidence type="ECO:0000313" key="2">
    <source>
        <dbReference type="EMBL" id="SEH90865.1"/>
    </source>
</evidence>
<proteinExistence type="predicted"/>
<keyword evidence="1" id="KW-1133">Transmembrane helix</keyword>
<keyword evidence="1" id="KW-0812">Transmembrane</keyword>
<accession>A0A1H6LQC4</accession>
<dbReference type="AlphaFoldDB" id="A0A1H6LQC4"/>
<feature type="transmembrane region" description="Helical" evidence="1">
    <location>
        <begin position="20"/>
        <end position="42"/>
    </location>
</feature>
<protein>
    <submittedName>
        <fullName evidence="2">Uncharacterized protein</fullName>
    </submittedName>
</protein>
<sequence length="43" mass="5374">MFVFLWMQDLNGVSFWDFDWYFWVWVVLFLDLGISYLTLSFLI</sequence>
<gene>
    <name evidence="2" type="ORF">BAZSYMA_ACONTIG198415_1</name>
</gene>
<keyword evidence="1" id="KW-0472">Membrane</keyword>
<evidence type="ECO:0000313" key="3">
    <source>
        <dbReference type="Proteomes" id="UP000198988"/>
    </source>
</evidence>